<dbReference type="ChiTaRS" id="CAMKV">
    <property type="organism name" value="human"/>
</dbReference>
<evidence type="ECO:0000313" key="1">
    <source>
        <dbReference type="EMBL" id="CCQ43709.1"/>
    </source>
</evidence>
<dbReference type="AlphaFoldDB" id="L8E961"/>
<dbReference type="OrthoDB" id="40902at2759"/>
<gene>
    <name evidence="1" type="primary">CAMKV</name>
</gene>
<proteinExistence type="predicted"/>
<protein>
    <submittedName>
        <fullName evidence="1">Alternative protein CAMKV</fullName>
    </submittedName>
</protein>
<organism evidence="1">
    <name type="scientific">Homo sapiens</name>
    <name type="common">Human</name>
    <dbReference type="NCBI Taxonomy" id="9606"/>
    <lineage>
        <taxon>Eukaryota</taxon>
        <taxon>Metazoa</taxon>
        <taxon>Chordata</taxon>
        <taxon>Craniata</taxon>
        <taxon>Vertebrata</taxon>
        <taxon>Euteleostomi</taxon>
        <taxon>Mammalia</taxon>
        <taxon>Eutheria</taxon>
        <taxon>Euarchontoglires</taxon>
        <taxon>Primates</taxon>
        <taxon>Haplorrhini</taxon>
        <taxon>Catarrhini</taxon>
        <taxon>Hominidae</taxon>
        <taxon>Homo</taxon>
    </lineage>
</organism>
<dbReference type="EMBL" id="HF584212">
    <property type="protein sequence ID" value="CCQ43709.1"/>
    <property type="molecule type" value="Genomic_DNA"/>
</dbReference>
<name>L8E961_HUMAN</name>
<dbReference type="PeptideAtlas" id="L8E961"/>
<accession>L8E961</accession>
<sequence length="47" mass="5478">MAITHNLIWRFALYRGRFSAQFNNEMKRNSLFLQLTSIRGPGASEPH</sequence>
<reference evidence="1" key="1">
    <citation type="journal article" date="2013" name="PLoS ONE">
        <title>Direct detection of alternative open reading frames translation products in human significantly expands the proteome.</title>
        <authorList>
            <person name="Vanderperre B."/>
            <person name="Lucier J.-F."/>
            <person name="Motard J."/>
            <person name="Tremblay G."/>
            <person name="Vanderperre S."/>
            <person name="Wisztorski M."/>
            <person name="Salzet M."/>
            <person name="Boisvert F.-M."/>
            <person name="Roucou X."/>
        </authorList>
    </citation>
    <scope>NUCLEOTIDE SEQUENCE</scope>
</reference>